<name>A0ACB8BTV1_9AGAM</name>
<comment type="caution">
    <text evidence="1">The sequence shown here is derived from an EMBL/GenBank/DDBJ whole genome shotgun (WGS) entry which is preliminary data.</text>
</comment>
<proteinExistence type="predicted"/>
<evidence type="ECO:0000313" key="2">
    <source>
        <dbReference type="Proteomes" id="UP000790709"/>
    </source>
</evidence>
<reference evidence="1" key="1">
    <citation type="journal article" date="2021" name="New Phytol.">
        <title>Evolutionary innovations through gain and loss of genes in the ectomycorrhizal Boletales.</title>
        <authorList>
            <person name="Wu G."/>
            <person name="Miyauchi S."/>
            <person name="Morin E."/>
            <person name="Kuo A."/>
            <person name="Drula E."/>
            <person name="Varga T."/>
            <person name="Kohler A."/>
            <person name="Feng B."/>
            <person name="Cao Y."/>
            <person name="Lipzen A."/>
            <person name="Daum C."/>
            <person name="Hundley H."/>
            <person name="Pangilinan J."/>
            <person name="Johnson J."/>
            <person name="Barry K."/>
            <person name="LaButti K."/>
            <person name="Ng V."/>
            <person name="Ahrendt S."/>
            <person name="Min B."/>
            <person name="Choi I.G."/>
            <person name="Park H."/>
            <person name="Plett J.M."/>
            <person name="Magnuson J."/>
            <person name="Spatafora J.W."/>
            <person name="Nagy L.G."/>
            <person name="Henrissat B."/>
            <person name="Grigoriev I.V."/>
            <person name="Yang Z.L."/>
            <person name="Xu J."/>
            <person name="Martin F.M."/>
        </authorList>
    </citation>
    <scope>NUCLEOTIDE SEQUENCE</scope>
    <source>
        <strain evidence="1">KUC20120723A-06</strain>
    </source>
</reference>
<accession>A0ACB8BTV1</accession>
<organism evidence="1 2">
    <name type="scientific">Leucogyrophana mollusca</name>
    <dbReference type="NCBI Taxonomy" id="85980"/>
    <lineage>
        <taxon>Eukaryota</taxon>
        <taxon>Fungi</taxon>
        <taxon>Dikarya</taxon>
        <taxon>Basidiomycota</taxon>
        <taxon>Agaricomycotina</taxon>
        <taxon>Agaricomycetes</taxon>
        <taxon>Agaricomycetidae</taxon>
        <taxon>Boletales</taxon>
        <taxon>Boletales incertae sedis</taxon>
        <taxon>Leucogyrophana</taxon>
    </lineage>
</organism>
<dbReference type="Proteomes" id="UP000790709">
    <property type="component" value="Unassembled WGS sequence"/>
</dbReference>
<protein>
    <submittedName>
        <fullName evidence="1">Uncharacterized protein</fullName>
    </submittedName>
</protein>
<dbReference type="EMBL" id="MU266345">
    <property type="protein sequence ID" value="KAH7929124.1"/>
    <property type="molecule type" value="Genomic_DNA"/>
</dbReference>
<gene>
    <name evidence="1" type="ORF">BV22DRAFT_1029959</name>
</gene>
<keyword evidence="2" id="KW-1185">Reference proteome</keyword>
<evidence type="ECO:0000313" key="1">
    <source>
        <dbReference type="EMBL" id="KAH7929124.1"/>
    </source>
</evidence>
<sequence length="193" mass="21084">MSTNHVQSPADLPPPRQRKGMVRVRPPLQRAPWSRFIYGLVGLLTLMTAWYAYQAVLWEREAGGWWNLALGRRPPQLKKGDERANGRTGWWGGRTEPLHNKERGGENEVERRINELADALGMPSRELASAIASAVREFVPPASLSSVAAKETGGSVNVLLGQEDEHEEGSVIGDFAEGLGKVVGLDDPPEAGV</sequence>